<feature type="domain" description="RRM" evidence="3">
    <location>
        <begin position="229"/>
        <end position="305"/>
    </location>
</feature>
<reference evidence="5" key="3">
    <citation type="submission" date="2015-06" db="UniProtKB">
        <authorList>
            <consortium name="EnsemblMetazoa"/>
        </authorList>
    </citation>
    <scope>IDENTIFICATION</scope>
</reference>
<evidence type="ECO:0000313" key="6">
    <source>
        <dbReference type="Proteomes" id="UP000014760"/>
    </source>
</evidence>
<dbReference type="GO" id="GO:0003723">
    <property type="term" value="F:RNA binding"/>
    <property type="evidence" value="ECO:0007669"/>
    <property type="project" value="UniProtKB-UniRule"/>
</dbReference>
<dbReference type="InterPro" id="IPR000504">
    <property type="entry name" value="RRM_dom"/>
</dbReference>
<dbReference type="EMBL" id="AMQN01013761">
    <property type="status" value="NOT_ANNOTATED_CDS"/>
    <property type="molecule type" value="Genomic_DNA"/>
</dbReference>
<reference evidence="4 6" key="2">
    <citation type="journal article" date="2013" name="Nature">
        <title>Insights into bilaterian evolution from three spiralian genomes.</title>
        <authorList>
            <person name="Simakov O."/>
            <person name="Marletaz F."/>
            <person name="Cho S.J."/>
            <person name="Edsinger-Gonzales E."/>
            <person name="Havlak P."/>
            <person name="Hellsten U."/>
            <person name="Kuo D.H."/>
            <person name="Larsson T."/>
            <person name="Lv J."/>
            <person name="Arendt D."/>
            <person name="Savage R."/>
            <person name="Osoegawa K."/>
            <person name="de Jong P."/>
            <person name="Grimwood J."/>
            <person name="Chapman J.A."/>
            <person name="Shapiro H."/>
            <person name="Aerts A."/>
            <person name="Otillar R.P."/>
            <person name="Terry A.Y."/>
            <person name="Boore J.L."/>
            <person name="Grigoriev I.V."/>
            <person name="Lindberg D.R."/>
            <person name="Seaver E.C."/>
            <person name="Weisblat D.A."/>
            <person name="Putnam N.H."/>
            <person name="Rokhsar D.S."/>
        </authorList>
    </citation>
    <scope>NUCLEOTIDE SEQUENCE</scope>
    <source>
        <strain evidence="4 6">I ESC-2004</strain>
    </source>
</reference>
<dbReference type="AlphaFoldDB" id="R7TCL1"/>
<gene>
    <name evidence="4" type="ORF">CAPTEDRAFT_209178</name>
</gene>
<evidence type="ECO:0000256" key="2">
    <source>
        <dbReference type="SAM" id="MobiDB-lite"/>
    </source>
</evidence>
<name>R7TCL1_CAPTE</name>
<keyword evidence="1" id="KW-0694">RNA-binding</keyword>
<dbReference type="Gene3D" id="3.30.70.330">
    <property type="match status" value="1"/>
</dbReference>
<evidence type="ECO:0000256" key="1">
    <source>
        <dbReference type="PROSITE-ProRule" id="PRU00176"/>
    </source>
</evidence>
<dbReference type="Proteomes" id="UP000014760">
    <property type="component" value="Unassembled WGS sequence"/>
</dbReference>
<evidence type="ECO:0000259" key="3">
    <source>
        <dbReference type="PROSITE" id="PS50102"/>
    </source>
</evidence>
<dbReference type="CDD" id="cd00590">
    <property type="entry name" value="RRM_SF"/>
    <property type="match status" value="1"/>
</dbReference>
<feature type="compositionally biased region" description="Basic residues" evidence="2">
    <location>
        <begin position="98"/>
        <end position="108"/>
    </location>
</feature>
<feature type="region of interest" description="Disordered" evidence="2">
    <location>
        <begin position="87"/>
        <end position="112"/>
    </location>
</feature>
<dbReference type="InterPro" id="IPR012677">
    <property type="entry name" value="Nucleotide-bd_a/b_plait_sf"/>
</dbReference>
<dbReference type="InterPro" id="IPR035979">
    <property type="entry name" value="RBD_domain_sf"/>
</dbReference>
<reference evidence="6" key="1">
    <citation type="submission" date="2012-12" db="EMBL/GenBank/DDBJ databases">
        <authorList>
            <person name="Hellsten U."/>
            <person name="Grimwood J."/>
            <person name="Chapman J.A."/>
            <person name="Shapiro H."/>
            <person name="Aerts A."/>
            <person name="Otillar R.P."/>
            <person name="Terry A.Y."/>
            <person name="Boore J.L."/>
            <person name="Simakov O."/>
            <person name="Marletaz F."/>
            <person name="Cho S.-J."/>
            <person name="Edsinger-Gonzales E."/>
            <person name="Havlak P."/>
            <person name="Kuo D.-H."/>
            <person name="Larsson T."/>
            <person name="Lv J."/>
            <person name="Arendt D."/>
            <person name="Savage R."/>
            <person name="Osoegawa K."/>
            <person name="de Jong P."/>
            <person name="Lindberg D.R."/>
            <person name="Seaver E.C."/>
            <person name="Weisblat D.A."/>
            <person name="Putnam N.H."/>
            <person name="Grigoriev I.V."/>
            <person name="Rokhsar D.S."/>
        </authorList>
    </citation>
    <scope>NUCLEOTIDE SEQUENCE</scope>
    <source>
        <strain evidence="6">I ESC-2004</strain>
    </source>
</reference>
<organism evidence="4">
    <name type="scientific">Capitella teleta</name>
    <name type="common">Polychaete worm</name>
    <dbReference type="NCBI Taxonomy" id="283909"/>
    <lineage>
        <taxon>Eukaryota</taxon>
        <taxon>Metazoa</taxon>
        <taxon>Spiralia</taxon>
        <taxon>Lophotrochozoa</taxon>
        <taxon>Annelida</taxon>
        <taxon>Polychaeta</taxon>
        <taxon>Sedentaria</taxon>
        <taxon>Scolecida</taxon>
        <taxon>Capitellidae</taxon>
        <taxon>Capitella</taxon>
    </lineage>
</organism>
<proteinExistence type="predicted"/>
<dbReference type="EMBL" id="KB310467">
    <property type="protein sequence ID" value="ELT91473.1"/>
    <property type="molecule type" value="Genomic_DNA"/>
</dbReference>
<keyword evidence="6" id="KW-1185">Reference proteome</keyword>
<dbReference type="EnsemblMetazoa" id="CapteT209178">
    <property type="protein sequence ID" value="CapteP209178"/>
    <property type="gene ID" value="CapteG209178"/>
</dbReference>
<evidence type="ECO:0000313" key="4">
    <source>
        <dbReference type="EMBL" id="ELT91473.1"/>
    </source>
</evidence>
<dbReference type="PROSITE" id="PS50102">
    <property type="entry name" value="RRM"/>
    <property type="match status" value="1"/>
</dbReference>
<evidence type="ECO:0000313" key="5">
    <source>
        <dbReference type="EnsemblMetazoa" id="CapteP209178"/>
    </source>
</evidence>
<dbReference type="HOGENOM" id="CLU_909864_0_0_1"/>
<sequence length="306" mass="33538">MQDVVKGTRLMHQLDLEMTLNLSRDRYEMCDAFDDYELVTAPWVGLEGGTECKPVMFCIGRGKPLLPPGSLILPVCLLSANELSANSVEGRGSGKQRSQGKGRGRGKPPRCTDITEEVYNSIAASSTIHSTSLYKSDPSFTGVPDFYDADLMAQFQRTQQQSQSAANVPMMQKSELKEDVPSEGAASFCTRTAPMAPLDIKSKEDFPTLGAKNPPTIAEIIPTPLKKPATVTIKNLPTDLEKKNFKEVLANYGEVKKLNFKVKGKLLEVHVKMAEVKDAEFMVECLNGNDIFHPGHLIKAELTSTG</sequence>
<protein>
    <recommendedName>
        <fullName evidence="3">RRM domain-containing protein</fullName>
    </recommendedName>
</protein>
<accession>R7TCL1</accession>
<dbReference type="SUPFAM" id="SSF54928">
    <property type="entry name" value="RNA-binding domain, RBD"/>
    <property type="match status" value="1"/>
</dbReference>